<keyword evidence="2 10" id="KW-0963">Cytoplasm</keyword>
<dbReference type="NCBIfam" id="TIGR00234">
    <property type="entry name" value="tyrS"/>
    <property type="match status" value="1"/>
</dbReference>
<keyword evidence="4 10" id="KW-0547">Nucleotide-binding</keyword>
<dbReference type="GO" id="GO:0005829">
    <property type="term" value="C:cytosol"/>
    <property type="evidence" value="ECO:0007669"/>
    <property type="project" value="TreeGrafter"/>
</dbReference>
<keyword evidence="5 10" id="KW-0067">ATP-binding</keyword>
<comment type="catalytic activity">
    <reaction evidence="9 10">
        <text>tRNA(Tyr) + L-tyrosine + ATP = L-tyrosyl-tRNA(Tyr) + AMP + diphosphate + H(+)</text>
        <dbReference type="Rhea" id="RHEA:10220"/>
        <dbReference type="Rhea" id="RHEA-COMP:9706"/>
        <dbReference type="Rhea" id="RHEA-COMP:9707"/>
        <dbReference type="ChEBI" id="CHEBI:15378"/>
        <dbReference type="ChEBI" id="CHEBI:30616"/>
        <dbReference type="ChEBI" id="CHEBI:33019"/>
        <dbReference type="ChEBI" id="CHEBI:58315"/>
        <dbReference type="ChEBI" id="CHEBI:78442"/>
        <dbReference type="ChEBI" id="CHEBI:78536"/>
        <dbReference type="ChEBI" id="CHEBI:456215"/>
        <dbReference type="EC" id="6.1.1.1"/>
    </reaction>
</comment>
<evidence type="ECO:0000256" key="2">
    <source>
        <dbReference type="ARBA" id="ARBA00022490"/>
    </source>
</evidence>
<feature type="short sequence motif" description="'KMSKS' region" evidence="10">
    <location>
        <begin position="226"/>
        <end position="230"/>
    </location>
</feature>
<protein>
    <recommendedName>
        <fullName evidence="10">Tyrosine--tRNA ligase</fullName>
        <ecNumber evidence="10">6.1.1.1</ecNumber>
    </recommendedName>
    <alternativeName>
        <fullName evidence="10">Tyrosyl-tRNA synthetase</fullName>
        <shortName evidence="10">TyrRS</shortName>
    </alternativeName>
</protein>
<dbReference type="CDD" id="cd00805">
    <property type="entry name" value="TyrRS_core"/>
    <property type="match status" value="1"/>
</dbReference>
<dbReference type="Gene3D" id="3.10.290.10">
    <property type="entry name" value="RNA-binding S4 domain"/>
    <property type="match status" value="1"/>
</dbReference>
<dbReference type="SUPFAM" id="SSF52374">
    <property type="entry name" value="Nucleotidylyl transferase"/>
    <property type="match status" value="1"/>
</dbReference>
<dbReference type="InterPro" id="IPR001412">
    <property type="entry name" value="aa-tRNA-synth_I_CS"/>
</dbReference>
<feature type="domain" description="RNA-binding S4" evidence="12">
    <location>
        <begin position="335"/>
        <end position="392"/>
    </location>
</feature>
<organism evidence="13 14">
    <name type="scientific">Thermocrinis minervae</name>
    <dbReference type="NCBI Taxonomy" id="381751"/>
    <lineage>
        <taxon>Bacteria</taxon>
        <taxon>Pseudomonadati</taxon>
        <taxon>Aquificota</taxon>
        <taxon>Aquificia</taxon>
        <taxon>Aquificales</taxon>
        <taxon>Aquificaceae</taxon>
        <taxon>Thermocrinis</taxon>
    </lineage>
</organism>
<evidence type="ECO:0000256" key="5">
    <source>
        <dbReference type="ARBA" id="ARBA00022840"/>
    </source>
</evidence>
<sequence length="395" mass="45715">MMSPEEQLEIIKQGTVEIIEEEELLKKLKEGRPLRVKAGFDPTAPDLHLGHTVLLQKLRIFQKLGHEVYFVIGDFTAMIGDPTGRNETRPPLSREQVLENAKTYEHQVFKILDPEKTNIVFNSSWLANLGTEGIIRLCAQYTVARMLERDDFSKRFREGNPIYIHEFIYPLLQGYDSVFLKADVELGGTDQKFNLLVGRDLQRAFGQEPQVCITLPLLVGLDGVRKMSKSYGNYVGITEDPNTMFGKIMSISDELMWEYYLLLTDYSRDQIEELKKLHPMEAKKRLAHYLVSRFHGPQEADKAREFFERTFSQREFPQEAPILKVPYGYRKKAYELLYELGIEASKNSARRLIEGGGLKVNFRKVEDPNEEIEVNQELKLQVGKKRFYRVVPEVS</sequence>
<evidence type="ECO:0000256" key="7">
    <source>
        <dbReference type="ARBA" id="ARBA00022917"/>
    </source>
</evidence>
<name>A0A1M6SCD6_9AQUI</name>
<dbReference type="CDD" id="cd00165">
    <property type="entry name" value="S4"/>
    <property type="match status" value="1"/>
</dbReference>
<dbReference type="InterPro" id="IPR002305">
    <property type="entry name" value="aa-tRNA-synth_Ic"/>
</dbReference>
<dbReference type="InterPro" id="IPR002942">
    <property type="entry name" value="S4_RNA-bd"/>
</dbReference>
<dbReference type="Pfam" id="PF01479">
    <property type="entry name" value="S4"/>
    <property type="match status" value="1"/>
</dbReference>
<dbReference type="Pfam" id="PF00579">
    <property type="entry name" value="tRNA-synt_1b"/>
    <property type="match status" value="1"/>
</dbReference>
<evidence type="ECO:0000256" key="1">
    <source>
        <dbReference type="ARBA" id="ARBA00011738"/>
    </source>
</evidence>
<dbReference type="EMBL" id="LT670846">
    <property type="protein sequence ID" value="SHK42390.1"/>
    <property type="molecule type" value="Genomic_DNA"/>
</dbReference>
<dbReference type="InterPro" id="IPR002307">
    <property type="entry name" value="Tyr-tRNA-ligase"/>
</dbReference>
<dbReference type="InterPro" id="IPR024088">
    <property type="entry name" value="Tyr-tRNA-ligase_bac-type"/>
</dbReference>
<evidence type="ECO:0000313" key="13">
    <source>
        <dbReference type="EMBL" id="SHK42390.1"/>
    </source>
</evidence>
<dbReference type="SUPFAM" id="SSF55174">
    <property type="entry name" value="Alpha-L RNA-binding motif"/>
    <property type="match status" value="1"/>
</dbReference>
<dbReference type="PROSITE" id="PS50889">
    <property type="entry name" value="S4"/>
    <property type="match status" value="1"/>
</dbReference>
<dbReference type="GO" id="GO:0003723">
    <property type="term" value="F:RNA binding"/>
    <property type="evidence" value="ECO:0007669"/>
    <property type="project" value="UniProtKB-KW"/>
</dbReference>
<evidence type="ECO:0000256" key="3">
    <source>
        <dbReference type="ARBA" id="ARBA00022598"/>
    </source>
</evidence>
<dbReference type="PANTHER" id="PTHR11766:SF1">
    <property type="entry name" value="TYROSINE--TRNA LIGASE"/>
    <property type="match status" value="1"/>
</dbReference>
<evidence type="ECO:0000313" key="14">
    <source>
        <dbReference type="Proteomes" id="UP000189810"/>
    </source>
</evidence>
<keyword evidence="7 10" id="KW-0648">Protein biosynthesis</keyword>
<reference evidence="13 14" key="1">
    <citation type="submission" date="2016-11" db="EMBL/GenBank/DDBJ databases">
        <authorList>
            <person name="Jaros S."/>
            <person name="Januszkiewicz K."/>
            <person name="Wedrychowicz H."/>
        </authorList>
    </citation>
    <scope>NUCLEOTIDE SEQUENCE [LARGE SCALE GENOMIC DNA]</scope>
    <source>
        <strain evidence="13 14">DSM 19557</strain>
    </source>
</reference>
<evidence type="ECO:0000259" key="12">
    <source>
        <dbReference type="SMART" id="SM00363"/>
    </source>
</evidence>
<dbReference type="FunFam" id="3.40.50.620:FF:000061">
    <property type="entry name" value="Tyrosine--tRNA ligase"/>
    <property type="match status" value="1"/>
</dbReference>
<accession>A0A1M6SCD6</accession>
<evidence type="ECO:0000256" key="11">
    <source>
        <dbReference type="PROSITE-ProRule" id="PRU00182"/>
    </source>
</evidence>
<dbReference type="SMART" id="SM00363">
    <property type="entry name" value="S4"/>
    <property type="match status" value="1"/>
</dbReference>
<dbReference type="InterPro" id="IPR024108">
    <property type="entry name" value="Tyr-tRNA-ligase_bac_2"/>
</dbReference>
<dbReference type="HAMAP" id="MF_02007">
    <property type="entry name" value="Tyr_tRNA_synth_type2"/>
    <property type="match status" value="1"/>
</dbReference>
<proteinExistence type="inferred from homology"/>
<dbReference type="InterPro" id="IPR036986">
    <property type="entry name" value="S4_RNA-bd_sf"/>
</dbReference>
<comment type="subunit">
    <text evidence="1 10">Homodimer.</text>
</comment>
<feature type="binding site" evidence="10">
    <location>
        <position position="229"/>
    </location>
    <ligand>
        <name>ATP</name>
        <dbReference type="ChEBI" id="CHEBI:30616"/>
    </ligand>
</feature>
<keyword evidence="3 10" id="KW-0436">Ligase</keyword>
<comment type="similarity">
    <text evidence="10">Belongs to the class-I aminoacyl-tRNA synthetase family. TyrS type 2 subfamily.</text>
</comment>
<keyword evidence="14" id="KW-1185">Reference proteome</keyword>
<dbReference type="PRINTS" id="PR01040">
    <property type="entry name" value="TRNASYNTHTYR"/>
</dbReference>
<feature type="short sequence motif" description="'HIGH' region" evidence="10">
    <location>
        <begin position="42"/>
        <end position="51"/>
    </location>
</feature>
<evidence type="ECO:0000256" key="9">
    <source>
        <dbReference type="ARBA" id="ARBA00048248"/>
    </source>
</evidence>
<comment type="subcellular location">
    <subcellularLocation>
        <location evidence="10">Cytoplasm</location>
    </subcellularLocation>
</comment>
<dbReference type="InterPro" id="IPR014729">
    <property type="entry name" value="Rossmann-like_a/b/a_fold"/>
</dbReference>
<dbReference type="EC" id="6.1.1.1" evidence="10"/>
<dbReference type="Gene3D" id="1.10.240.10">
    <property type="entry name" value="Tyrosyl-Transfer RNA Synthetase"/>
    <property type="match status" value="1"/>
</dbReference>
<keyword evidence="6 11" id="KW-0694">RNA-binding</keyword>
<dbReference type="AlphaFoldDB" id="A0A1M6SCD6"/>
<evidence type="ECO:0000256" key="6">
    <source>
        <dbReference type="ARBA" id="ARBA00022884"/>
    </source>
</evidence>
<dbReference type="Gene3D" id="3.40.50.620">
    <property type="entry name" value="HUPs"/>
    <property type="match status" value="1"/>
</dbReference>
<keyword evidence="8 10" id="KW-0030">Aminoacyl-tRNA synthetase</keyword>
<evidence type="ECO:0000256" key="8">
    <source>
        <dbReference type="ARBA" id="ARBA00023146"/>
    </source>
</evidence>
<dbReference type="PANTHER" id="PTHR11766">
    <property type="entry name" value="TYROSYL-TRNA SYNTHETASE"/>
    <property type="match status" value="1"/>
</dbReference>
<dbReference type="GO" id="GO:0004831">
    <property type="term" value="F:tyrosine-tRNA ligase activity"/>
    <property type="evidence" value="ECO:0007669"/>
    <property type="project" value="UniProtKB-UniRule"/>
</dbReference>
<dbReference type="GO" id="GO:0005524">
    <property type="term" value="F:ATP binding"/>
    <property type="evidence" value="ECO:0007669"/>
    <property type="project" value="UniProtKB-UniRule"/>
</dbReference>
<dbReference type="Proteomes" id="UP000189810">
    <property type="component" value="Chromosome I"/>
</dbReference>
<gene>
    <name evidence="10" type="primary">tyrS</name>
    <name evidence="13" type="ORF">SAMN05444391_0974</name>
</gene>
<evidence type="ECO:0000256" key="4">
    <source>
        <dbReference type="ARBA" id="ARBA00022741"/>
    </source>
</evidence>
<dbReference type="STRING" id="381751.SAMN05444391_0974"/>
<dbReference type="GO" id="GO:0006437">
    <property type="term" value="P:tyrosyl-tRNA aminoacylation"/>
    <property type="evidence" value="ECO:0007669"/>
    <property type="project" value="UniProtKB-UniRule"/>
</dbReference>
<comment type="function">
    <text evidence="10">Catalyzes the attachment of tyrosine to tRNA(Tyr) in a two-step reaction: tyrosine is first activated by ATP to form Tyr-AMP and then transferred to the acceptor end of tRNA(Tyr).</text>
</comment>
<dbReference type="PROSITE" id="PS00178">
    <property type="entry name" value="AA_TRNA_LIGASE_I"/>
    <property type="match status" value="1"/>
</dbReference>
<evidence type="ECO:0000256" key="10">
    <source>
        <dbReference type="HAMAP-Rule" id="MF_02007"/>
    </source>
</evidence>